<name>A0ABU1B2I7_9STRE</name>
<keyword evidence="1" id="KW-0489">Methyltransferase</keyword>
<accession>A0ABU1B2I7</accession>
<gene>
    <name evidence="1" type="ORF">RFF62_03670</name>
</gene>
<evidence type="ECO:0000313" key="1">
    <source>
        <dbReference type="EMBL" id="MDQ8832888.1"/>
    </source>
</evidence>
<evidence type="ECO:0000313" key="2">
    <source>
        <dbReference type="Proteomes" id="UP001228446"/>
    </source>
</evidence>
<dbReference type="SUPFAM" id="SSF53335">
    <property type="entry name" value="S-adenosyl-L-methionine-dependent methyltransferases"/>
    <property type="match status" value="1"/>
</dbReference>
<dbReference type="GO" id="GO:0032259">
    <property type="term" value="P:methylation"/>
    <property type="evidence" value="ECO:0007669"/>
    <property type="project" value="UniProtKB-KW"/>
</dbReference>
<comment type="caution">
    <text evidence="1">The sequence shown here is derived from an EMBL/GenBank/DDBJ whole genome shotgun (WGS) entry which is preliminary data.</text>
</comment>
<dbReference type="InterPro" id="IPR029063">
    <property type="entry name" value="SAM-dependent_MTases_sf"/>
</dbReference>
<proteinExistence type="predicted"/>
<organism evidence="1 2">
    <name type="scientific">Streptococcus ruminantium</name>
    <dbReference type="NCBI Taxonomy" id="1917441"/>
    <lineage>
        <taxon>Bacteria</taxon>
        <taxon>Bacillati</taxon>
        <taxon>Bacillota</taxon>
        <taxon>Bacilli</taxon>
        <taxon>Lactobacillales</taxon>
        <taxon>Streptococcaceae</taxon>
        <taxon>Streptococcus</taxon>
    </lineage>
</organism>
<protein>
    <submittedName>
        <fullName evidence="1">Type 11 methyltransferase</fullName>
    </submittedName>
</protein>
<keyword evidence="1" id="KW-0808">Transferase</keyword>
<dbReference type="EMBL" id="JAVIBX010000009">
    <property type="protein sequence ID" value="MDQ8832888.1"/>
    <property type="molecule type" value="Genomic_DNA"/>
</dbReference>
<dbReference type="Gene3D" id="3.40.50.150">
    <property type="entry name" value="Vaccinia Virus protein VP39"/>
    <property type="match status" value="1"/>
</dbReference>
<sequence length="238" mass="27684">MNKVDSNKVKEFYNTHDQMWEINNWYKYSQSTIVSFLHKQHYTGNILNAGSGGNDYGITSPMIHLDISEEKVKDIKGSVIGNLEVPSLFNTNSFDSIICVGSVINYCNSYKVIENFQKWLIEDGELILEFENSSSFEYLFTAFFNRPMTIVSTNYIDSNHVIYTFSLDYIISLLKLNNFEILEITSFHILSSLVLRFFKSENFASKFVFLDKFLNKIYYFKKHSANIIIRCKTTSTKI</sequence>
<reference evidence="1 2" key="1">
    <citation type="submission" date="2023-08" db="EMBL/GenBank/DDBJ databases">
        <title>Streptococcus ruminantium-associated sheep mastitis outbreak detected in Italy is distinct from bovine isolates.</title>
        <authorList>
            <person name="Rosa M.N."/>
            <person name="Vezina B."/>
            <person name="Tola S."/>
        </authorList>
    </citation>
    <scope>NUCLEOTIDE SEQUENCE [LARGE SCALE GENOMIC DNA]</scope>
    <source>
        <strain evidence="1 2">OM6730</strain>
    </source>
</reference>
<dbReference type="Proteomes" id="UP001228446">
    <property type="component" value="Unassembled WGS sequence"/>
</dbReference>
<keyword evidence="2" id="KW-1185">Reference proteome</keyword>
<dbReference type="GO" id="GO:0008168">
    <property type="term" value="F:methyltransferase activity"/>
    <property type="evidence" value="ECO:0007669"/>
    <property type="project" value="UniProtKB-KW"/>
</dbReference>
<dbReference type="RefSeq" id="WP_308938070.1">
    <property type="nucleotide sequence ID" value="NZ_JAVIBP010000001.1"/>
</dbReference>